<evidence type="ECO:0000256" key="2">
    <source>
        <dbReference type="ARBA" id="ARBA00022692"/>
    </source>
</evidence>
<keyword evidence="3 5" id="KW-1133">Transmembrane helix</keyword>
<proteinExistence type="predicted"/>
<evidence type="ECO:0000313" key="6">
    <source>
        <dbReference type="EMBL" id="MFD0982806.1"/>
    </source>
</evidence>
<keyword evidence="2 5" id="KW-0812">Transmembrane</keyword>
<feature type="transmembrane region" description="Helical" evidence="5">
    <location>
        <begin position="139"/>
        <end position="157"/>
    </location>
</feature>
<organism evidence="6 7">
    <name type="scientific">Tropicimonas aquimaris</name>
    <dbReference type="NCBI Taxonomy" id="914152"/>
    <lineage>
        <taxon>Bacteria</taxon>
        <taxon>Pseudomonadati</taxon>
        <taxon>Pseudomonadota</taxon>
        <taxon>Alphaproteobacteria</taxon>
        <taxon>Rhodobacterales</taxon>
        <taxon>Roseobacteraceae</taxon>
        <taxon>Tropicimonas</taxon>
    </lineage>
</organism>
<comment type="subcellular location">
    <subcellularLocation>
        <location evidence="1">Membrane</location>
        <topology evidence="1">Multi-pass membrane protein</topology>
    </subcellularLocation>
</comment>
<dbReference type="PANTHER" id="PTHR43424">
    <property type="entry name" value="LOCUS PUTATIVE PROTEIN 1-RELATED"/>
    <property type="match status" value="1"/>
</dbReference>
<feature type="transmembrane region" description="Helical" evidence="5">
    <location>
        <begin position="309"/>
        <end position="328"/>
    </location>
</feature>
<protein>
    <submittedName>
        <fullName evidence="6">Oligosaccharide flippase family protein</fullName>
    </submittedName>
</protein>
<feature type="transmembrane region" description="Helical" evidence="5">
    <location>
        <begin position="60"/>
        <end position="80"/>
    </location>
</feature>
<feature type="transmembrane region" description="Helical" evidence="5">
    <location>
        <begin position="191"/>
        <end position="208"/>
    </location>
</feature>
<feature type="transmembrane region" description="Helical" evidence="5">
    <location>
        <begin position="278"/>
        <end position="297"/>
    </location>
</feature>
<reference evidence="7" key="1">
    <citation type="journal article" date="2019" name="Int. J. Syst. Evol. Microbiol.">
        <title>The Global Catalogue of Microorganisms (GCM) 10K type strain sequencing project: providing services to taxonomists for standard genome sequencing and annotation.</title>
        <authorList>
            <consortium name="The Broad Institute Genomics Platform"/>
            <consortium name="The Broad Institute Genome Sequencing Center for Infectious Disease"/>
            <person name="Wu L."/>
            <person name="Ma J."/>
        </authorList>
    </citation>
    <scope>NUCLEOTIDE SEQUENCE [LARGE SCALE GENOMIC DNA]</scope>
    <source>
        <strain evidence="7">CCUG 60524</strain>
    </source>
</reference>
<feature type="transmembrane region" description="Helical" evidence="5">
    <location>
        <begin position="379"/>
        <end position="398"/>
    </location>
</feature>
<dbReference type="InterPro" id="IPR002797">
    <property type="entry name" value="Polysacc_synth"/>
</dbReference>
<name>A0ABW3IZ59_9RHOB</name>
<evidence type="ECO:0000256" key="4">
    <source>
        <dbReference type="ARBA" id="ARBA00023136"/>
    </source>
</evidence>
<feature type="transmembrane region" description="Helical" evidence="5">
    <location>
        <begin position="348"/>
        <end position="367"/>
    </location>
</feature>
<evidence type="ECO:0000256" key="3">
    <source>
        <dbReference type="ARBA" id="ARBA00022989"/>
    </source>
</evidence>
<feature type="transmembrane region" description="Helical" evidence="5">
    <location>
        <begin position="404"/>
        <end position="423"/>
    </location>
</feature>
<feature type="transmembrane region" description="Helical" evidence="5">
    <location>
        <begin position="164"/>
        <end position="185"/>
    </location>
</feature>
<dbReference type="Proteomes" id="UP001597108">
    <property type="component" value="Unassembled WGS sequence"/>
</dbReference>
<evidence type="ECO:0000256" key="5">
    <source>
        <dbReference type="SAM" id="Phobius"/>
    </source>
</evidence>
<gene>
    <name evidence="6" type="ORF">ACFQ2S_24530</name>
</gene>
<dbReference type="PANTHER" id="PTHR43424:SF1">
    <property type="entry name" value="LOCUS PUTATIVE PROTEIN 1-RELATED"/>
    <property type="match status" value="1"/>
</dbReference>
<feature type="transmembrane region" description="Helical" evidence="5">
    <location>
        <begin position="228"/>
        <end position="246"/>
    </location>
</feature>
<keyword evidence="7" id="KW-1185">Reference proteome</keyword>
<dbReference type="RefSeq" id="WP_386079301.1">
    <property type="nucleotide sequence ID" value="NZ_JBHTJT010000060.1"/>
</dbReference>
<sequence>MSQPTEIRPLPSRPTPSASLIARITGWERELALSVISQLVQKLPGLVGAVVLARHFDISLMGQFFFCGVIAAIAATVSHLGTDRALNRSVAQNPDGALEMLGRVLPIRLVAIAVLWLGVNAVVALVAPDLLVICTLTTGYMLLGNLFFSFSAVFVGLRWAGVRLAIGAIGPLLIALSSFAVFLGWSLPAVLALYCCANSLMVAVAIRLTRARLGRPDLVWNFEPHRPLLLLSAPFLAIEIVLLIQAKVDVLMIYAMSTPAAVAEYETSYRLLEVTRTLIRPLMMVFVPIAAAMAVTGDQTGLARLVRSLLAGVSLAGAVLALVCIAFAEPIVVTVWGETYRSGADIFSVLALATVPLFLGLASLHLAGALHRERSGLRILMLTALINAGTNALVIPRFGALGAAWTTFATECLAALALMVLILRASRTAEGGAP</sequence>
<dbReference type="Pfam" id="PF01943">
    <property type="entry name" value="Polysacc_synt"/>
    <property type="match status" value="1"/>
</dbReference>
<accession>A0ABW3IZ59</accession>
<dbReference type="EMBL" id="JBHTJT010000060">
    <property type="protein sequence ID" value="MFD0982806.1"/>
    <property type="molecule type" value="Genomic_DNA"/>
</dbReference>
<feature type="transmembrane region" description="Helical" evidence="5">
    <location>
        <begin position="109"/>
        <end position="127"/>
    </location>
</feature>
<evidence type="ECO:0000313" key="7">
    <source>
        <dbReference type="Proteomes" id="UP001597108"/>
    </source>
</evidence>
<evidence type="ECO:0000256" key="1">
    <source>
        <dbReference type="ARBA" id="ARBA00004141"/>
    </source>
</evidence>
<keyword evidence="4 5" id="KW-0472">Membrane</keyword>
<dbReference type="InterPro" id="IPR052556">
    <property type="entry name" value="PolySynth_Transporter"/>
</dbReference>
<comment type="caution">
    <text evidence="6">The sequence shown here is derived from an EMBL/GenBank/DDBJ whole genome shotgun (WGS) entry which is preliminary data.</text>
</comment>